<dbReference type="InterPro" id="IPR027417">
    <property type="entry name" value="P-loop_NTPase"/>
</dbReference>
<protein>
    <submittedName>
        <fullName evidence="7">Clamp-binding protein CrfC</fullName>
    </submittedName>
</protein>
<accession>A0A0J1FK23</accession>
<dbReference type="STRING" id="476652.DEAC_c43110"/>
<dbReference type="GO" id="GO:0005525">
    <property type="term" value="F:GTP binding"/>
    <property type="evidence" value="ECO:0007669"/>
    <property type="project" value="UniProtKB-KW"/>
</dbReference>
<feature type="domain" description="Dynamin N-terminal" evidence="6">
    <location>
        <begin position="53"/>
        <end position="240"/>
    </location>
</feature>
<keyword evidence="5" id="KW-0472">Membrane</keyword>
<dbReference type="PANTHER" id="PTHR10465">
    <property type="entry name" value="TRANSMEMBRANE GTPASE FZO1"/>
    <property type="match status" value="1"/>
</dbReference>
<evidence type="ECO:0000256" key="5">
    <source>
        <dbReference type="ARBA" id="ARBA00023136"/>
    </source>
</evidence>
<evidence type="ECO:0000259" key="6">
    <source>
        <dbReference type="Pfam" id="PF00350"/>
    </source>
</evidence>
<keyword evidence="4" id="KW-0342">GTP-binding</keyword>
<gene>
    <name evidence="7" type="primary">crfC_1</name>
    <name evidence="7" type="ORF">DEAC_c43110</name>
</gene>
<evidence type="ECO:0000256" key="1">
    <source>
        <dbReference type="ARBA" id="ARBA00004370"/>
    </source>
</evidence>
<dbReference type="InterPro" id="IPR027094">
    <property type="entry name" value="Mitofusin_fam"/>
</dbReference>
<dbReference type="PANTHER" id="PTHR10465:SF0">
    <property type="entry name" value="SARCALUMENIN"/>
    <property type="match status" value="1"/>
</dbReference>
<organism evidence="7 8">
    <name type="scientific">Desulfosporosinus acididurans</name>
    <dbReference type="NCBI Taxonomy" id="476652"/>
    <lineage>
        <taxon>Bacteria</taxon>
        <taxon>Bacillati</taxon>
        <taxon>Bacillota</taxon>
        <taxon>Clostridia</taxon>
        <taxon>Eubacteriales</taxon>
        <taxon>Desulfitobacteriaceae</taxon>
        <taxon>Desulfosporosinus</taxon>
    </lineage>
</organism>
<comment type="caution">
    <text evidence="7">The sequence shown here is derived from an EMBL/GenBank/DDBJ whole genome shotgun (WGS) entry which is preliminary data.</text>
</comment>
<evidence type="ECO:0000256" key="3">
    <source>
        <dbReference type="ARBA" id="ARBA00022801"/>
    </source>
</evidence>
<dbReference type="SUPFAM" id="SSF52540">
    <property type="entry name" value="P-loop containing nucleoside triphosphate hydrolases"/>
    <property type="match status" value="1"/>
</dbReference>
<dbReference type="InterPro" id="IPR045063">
    <property type="entry name" value="Dynamin_N"/>
</dbReference>
<evidence type="ECO:0000256" key="4">
    <source>
        <dbReference type="ARBA" id="ARBA00023134"/>
    </source>
</evidence>
<reference evidence="7 8" key="1">
    <citation type="submission" date="2015-06" db="EMBL/GenBank/DDBJ databases">
        <title>Draft genome of the moderately acidophilic sulfate reducer Candidatus Desulfosporosinus acididurans strain M1.</title>
        <authorList>
            <person name="Poehlein A."/>
            <person name="Petzsch P."/>
            <person name="Johnson B.D."/>
            <person name="Schloemann M."/>
            <person name="Daniel R."/>
            <person name="Muehling M."/>
        </authorList>
    </citation>
    <scope>NUCLEOTIDE SEQUENCE [LARGE SCALE GENOMIC DNA]</scope>
    <source>
        <strain evidence="7 8">M1</strain>
    </source>
</reference>
<dbReference type="Proteomes" id="UP000036356">
    <property type="component" value="Unassembled WGS sequence"/>
</dbReference>
<comment type="subcellular location">
    <subcellularLocation>
        <location evidence="1">Membrane</location>
    </subcellularLocation>
</comment>
<dbReference type="Pfam" id="PF00350">
    <property type="entry name" value="Dynamin_N"/>
    <property type="match status" value="1"/>
</dbReference>
<evidence type="ECO:0000313" key="8">
    <source>
        <dbReference type="Proteomes" id="UP000036356"/>
    </source>
</evidence>
<evidence type="ECO:0000313" key="7">
    <source>
        <dbReference type="EMBL" id="KLU63782.1"/>
    </source>
</evidence>
<sequence length="712" mass="81042">MNNTEKIKELLHLTEKLIDALKTEDFWKVVQTGEILEGLQSTYQKLKSKNYSVAVIAAMKAGKSTLFNALLGKDILPNETAACTTAITEIRFSKKPLNKVLKYLKDGTVQTITEGNGRTLEQNFHKDVRDSRHQNGVTVINKYYMEFPIVALNNEEYKDLVENFLLIDTPGPNEAGTGQFDTQKLREITYYQLRNADAIIFVFDYCVYKSDTNANLIKEIFAGREDIIKDNDKIFFVVNKVDMRSSKDGSKEQVIQAVKEMISFQTQNTLSNPQVLPFSALMALYGREIENGTITEEALTDCKNKYQARFSEEVIINGKKYLEQLEAKDFAPRLLKESDIYTLEEKVILDTFKKASAKLIEGAIENIDQKSTFMLKTIDSQIKIQSKGIEELRDGITKSKHEIQELYQLSDTIMSDTERYVQQLHDTLNGMIFNISTEITMAIEQQLGGYQNVYKSEDRNYLSHLTAQIERDCNTTVSTYCFRKQDEIIRKYNEARYELIKNVYQEFRLLTQRADAIIKKHLDIEIDSEGLMSLDIGDMDVESVDISSSRNERNKQVSDSNFKDQTARGITTAAEGATIGMAIAGPVGALVGGIAGFLLGVGTHQDKYAMPEQRTVYTLDVTVMKANIKRETTSKAKILEDQFRQQTTKEMEAIKKAITKNVGEFINSVNGYLDGLEKEFEEKRSERESYIQYLKTLEGKMMSITAQLQHIK</sequence>
<dbReference type="EMBL" id="LDZY01000026">
    <property type="protein sequence ID" value="KLU63782.1"/>
    <property type="molecule type" value="Genomic_DNA"/>
</dbReference>
<keyword evidence="2" id="KW-0547">Nucleotide-binding</keyword>
<dbReference type="PATRIC" id="fig|476652.3.peg.4568"/>
<proteinExistence type="predicted"/>
<dbReference type="Gene3D" id="3.40.50.300">
    <property type="entry name" value="P-loop containing nucleotide triphosphate hydrolases"/>
    <property type="match status" value="1"/>
</dbReference>
<keyword evidence="8" id="KW-1185">Reference proteome</keyword>
<keyword evidence="3" id="KW-0378">Hydrolase</keyword>
<dbReference type="RefSeq" id="WP_047812073.1">
    <property type="nucleotide sequence ID" value="NZ_LDZY01000026.1"/>
</dbReference>
<dbReference type="GO" id="GO:0003924">
    <property type="term" value="F:GTPase activity"/>
    <property type="evidence" value="ECO:0007669"/>
    <property type="project" value="InterPro"/>
</dbReference>
<name>A0A0J1FK23_9FIRM</name>
<evidence type="ECO:0000256" key="2">
    <source>
        <dbReference type="ARBA" id="ARBA00022741"/>
    </source>
</evidence>
<dbReference type="GO" id="GO:0016020">
    <property type="term" value="C:membrane"/>
    <property type="evidence" value="ECO:0007669"/>
    <property type="project" value="UniProtKB-SubCell"/>
</dbReference>
<dbReference type="AlphaFoldDB" id="A0A0J1FK23"/>